<keyword evidence="3" id="KW-1185">Reference proteome</keyword>
<reference evidence="2 3" key="1">
    <citation type="journal article" date="2011" name="J. Bacteriol.">
        <title>Genome sequence of the algicidal bacterium Kordia algicida OT-1.</title>
        <authorList>
            <person name="Lee H.S."/>
            <person name="Kang S.G."/>
            <person name="Kwon K.K."/>
            <person name="Lee J.H."/>
            <person name="Kim S.J."/>
        </authorList>
    </citation>
    <scope>NUCLEOTIDE SEQUENCE [LARGE SCALE GENOMIC DNA]</scope>
    <source>
        <strain evidence="2 3">OT-1</strain>
    </source>
</reference>
<dbReference type="EMBL" id="ABIB01000001">
    <property type="protein sequence ID" value="EDP98263.1"/>
    <property type="molecule type" value="Genomic_DNA"/>
</dbReference>
<sequence length="66" mass="8304">MKVLHYTKYLYLFVAVLSIYKIITTWSNEERIDYMFIIFAVVSLAMFFFRRHYEKKFENYKREKDD</sequence>
<gene>
    <name evidence="2" type="ORF">KAOT1_13637</name>
</gene>
<name>A9DK63_9FLAO</name>
<protein>
    <submittedName>
        <fullName evidence="2">Uncharacterized protein</fullName>
    </submittedName>
</protein>
<evidence type="ECO:0000313" key="2">
    <source>
        <dbReference type="EMBL" id="EDP98263.1"/>
    </source>
</evidence>
<keyword evidence="1" id="KW-0472">Membrane</keyword>
<dbReference type="HOGENOM" id="CLU_205917_1_0_10"/>
<dbReference type="STRING" id="391587.KAOT1_13637"/>
<accession>A9DK63</accession>
<dbReference type="RefSeq" id="WP_007095276.1">
    <property type="nucleotide sequence ID" value="NZ_CP142125.1"/>
</dbReference>
<evidence type="ECO:0000256" key="1">
    <source>
        <dbReference type="SAM" id="Phobius"/>
    </source>
</evidence>
<proteinExistence type="predicted"/>
<keyword evidence="1" id="KW-1133">Transmembrane helix</keyword>
<evidence type="ECO:0000313" key="3">
    <source>
        <dbReference type="Proteomes" id="UP000002945"/>
    </source>
</evidence>
<keyword evidence="1" id="KW-0812">Transmembrane</keyword>
<feature type="transmembrane region" description="Helical" evidence="1">
    <location>
        <begin position="9"/>
        <end position="26"/>
    </location>
</feature>
<feature type="transmembrane region" description="Helical" evidence="1">
    <location>
        <begin position="32"/>
        <end position="49"/>
    </location>
</feature>
<dbReference type="Proteomes" id="UP000002945">
    <property type="component" value="Unassembled WGS sequence"/>
</dbReference>
<organism evidence="2 3">
    <name type="scientific">Kordia algicida OT-1</name>
    <dbReference type="NCBI Taxonomy" id="391587"/>
    <lineage>
        <taxon>Bacteria</taxon>
        <taxon>Pseudomonadati</taxon>
        <taxon>Bacteroidota</taxon>
        <taxon>Flavobacteriia</taxon>
        <taxon>Flavobacteriales</taxon>
        <taxon>Flavobacteriaceae</taxon>
        <taxon>Kordia</taxon>
    </lineage>
</organism>
<dbReference type="OrthoDB" id="1151040at2"/>
<comment type="caution">
    <text evidence="2">The sequence shown here is derived from an EMBL/GenBank/DDBJ whole genome shotgun (WGS) entry which is preliminary data.</text>
</comment>
<dbReference type="AlphaFoldDB" id="A9DK63"/>